<evidence type="ECO:0000256" key="15">
    <source>
        <dbReference type="ARBA" id="ARBA00023012"/>
    </source>
</evidence>
<dbReference type="Gene3D" id="1.20.5.1930">
    <property type="match status" value="1"/>
</dbReference>
<evidence type="ECO:0000256" key="21">
    <source>
        <dbReference type="SAM" id="MobiDB-lite"/>
    </source>
</evidence>
<comment type="catalytic activity">
    <reaction evidence="1">
        <text>ATP + protein L-histidine = ADP + protein N-phospho-L-histidine.</text>
        <dbReference type="EC" id="2.7.13.3"/>
    </reaction>
</comment>
<evidence type="ECO:0000256" key="8">
    <source>
        <dbReference type="ARBA" id="ARBA00022490"/>
    </source>
</evidence>
<dbReference type="InterPro" id="IPR036890">
    <property type="entry name" value="HATPase_C_sf"/>
</dbReference>
<dbReference type="Gene3D" id="3.30.565.10">
    <property type="entry name" value="Histidine kinase-like ATPase, C-terminal domain"/>
    <property type="match status" value="1"/>
</dbReference>
<evidence type="ECO:0000256" key="2">
    <source>
        <dbReference type="ARBA" id="ARBA00001966"/>
    </source>
</evidence>
<dbReference type="KEGG" id="taer:GT409_00290"/>
<evidence type="ECO:0000259" key="24">
    <source>
        <dbReference type="PROSITE" id="PS50839"/>
    </source>
</evidence>
<keyword evidence="9" id="KW-0808">Transferase</keyword>
<dbReference type="SUPFAM" id="SSF55874">
    <property type="entry name" value="ATPase domain of HSP90 chaperone/DNA topoisomerase II/histidine kinase"/>
    <property type="match status" value="1"/>
</dbReference>
<evidence type="ECO:0000256" key="20">
    <source>
        <dbReference type="SAM" id="Coils"/>
    </source>
</evidence>
<evidence type="ECO:0000256" key="10">
    <source>
        <dbReference type="ARBA" id="ARBA00022692"/>
    </source>
</evidence>
<dbReference type="RefSeq" id="WP_160625982.1">
    <property type="nucleotide sequence ID" value="NZ_CP047593.1"/>
</dbReference>
<dbReference type="Gene3D" id="3.30.450.350">
    <property type="entry name" value="CHASE domain"/>
    <property type="match status" value="1"/>
</dbReference>
<evidence type="ECO:0000256" key="12">
    <source>
        <dbReference type="ARBA" id="ARBA00022777"/>
    </source>
</evidence>
<evidence type="ECO:0000256" key="6">
    <source>
        <dbReference type="ARBA" id="ARBA00017322"/>
    </source>
</evidence>
<keyword evidence="17 22" id="KW-0472">Membrane</keyword>
<dbReference type="GO" id="GO:0005737">
    <property type="term" value="C:cytoplasm"/>
    <property type="evidence" value="ECO:0007669"/>
    <property type="project" value="UniProtKB-SubCell"/>
</dbReference>
<dbReference type="InterPro" id="IPR004358">
    <property type="entry name" value="Sig_transdc_His_kin-like_C"/>
</dbReference>
<feature type="domain" description="Histidine kinase" evidence="23">
    <location>
        <begin position="365"/>
        <end position="556"/>
    </location>
</feature>
<dbReference type="Pfam" id="PF07730">
    <property type="entry name" value="HisKA_3"/>
    <property type="match status" value="1"/>
</dbReference>
<name>A0A6P1M6X3_9BACT</name>
<gene>
    <name evidence="25" type="ORF">GT409_00290</name>
</gene>
<dbReference type="PROSITE" id="PS50109">
    <property type="entry name" value="HIS_KIN"/>
    <property type="match status" value="1"/>
</dbReference>
<dbReference type="PROSITE" id="PS50839">
    <property type="entry name" value="CHASE"/>
    <property type="match status" value="1"/>
</dbReference>
<keyword evidence="14" id="KW-0408">Iron</keyword>
<evidence type="ECO:0000256" key="1">
    <source>
        <dbReference type="ARBA" id="ARBA00000085"/>
    </source>
</evidence>
<proteinExistence type="predicted"/>
<evidence type="ECO:0000313" key="26">
    <source>
        <dbReference type="Proteomes" id="UP000464954"/>
    </source>
</evidence>
<dbReference type="PRINTS" id="PR00344">
    <property type="entry name" value="BCTRLSENSOR"/>
</dbReference>
<evidence type="ECO:0000313" key="25">
    <source>
        <dbReference type="EMBL" id="QHI67948.1"/>
    </source>
</evidence>
<dbReference type="InterPro" id="IPR006189">
    <property type="entry name" value="CHASE_dom"/>
</dbReference>
<dbReference type="SMART" id="SM01079">
    <property type="entry name" value="CHASE"/>
    <property type="match status" value="1"/>
</dbReference>
<evidence type="ECO:0000256" key="4">
    <source>
        <dbReference type="ARBA" id="ARBA00004496"/>
    </source>
</evidence>
<evidence type="ECO:0000256" key="11">
    <source>
        <dbReference type="ARBA" id="ARBA00022723"/>
    </source>
</evidence>
<dbReference type="GO" id="GO:0046872">
    <property type="term" value="F:metal ion binding"/>
    <property type="evidence" value="ECO:0007669"/>
    <property type="project" value="UniProtKB-KW"/>
</dbReference>
<dbReference type="EMBL" id="CP047593">
    <property type="protein sequence ID" value="QHI67948.1"/>
    <property type="molecule type" value="Genomic_DNA"/>
</dbReference>
<dbReference type="InterPro" id="IPR005467">
    <property type="entry name" value="His_kinase_dom"/>
</dbReference>
<evidence type="ECO:0000256" key="7">
    <source>
        <dbReference type="ARBA" id="ARBA00022485"/>
    </source>
</evidence>
<comment type="function">
    <text evidence="18">Member of the two-component regulatory system NreB/NreC involved in the control of dissimilatory nitrate/nitrite reduction in response to oxygen. NreB functions as a direct oxygen sensor histidine kinase which is autophosphorylated, in the absence of oxygen, probably at the conserved histidine residue, and transfers its phosphate group probably to a conserved aspartate residue of NreC. NreB/NreC activates the expression of the nitrate (narGHJI) and nitrite (nir) reductase operons, as well as the putative nitrate transporter gene narT.</text>
</comment>
<feature type="domain" description="CHASE" evidence="24">
    <location>
        <begin position="148"/>
        <end position="237"/>
    </location>
</feature>
<feature type="compositionally biased region" description="Low complexity" evidence="21">
    <location>
        <begin position="553"/>
        <end position="565"/>
    </location>
</feature>
<dbReference type="GO" id="GO:0051539">
    <property type="term" value="F:4 iron, 4 sulfur cluster binding"/>
    <property type="evidence" value="ECO:0007669"/>
    <property type="project" value="UniProtKB-KW"/>
</dbReference>
<keyword evidence="20" id="KW-0175">Coiled coil</keyword>
<dbReference type="InterPro" id="IPR050482">
    <property type="entry name" value="Sensor_HK_TwoCompSys"/>
</dbReference>
<evidence type="ECO:0000256" key="9">
    <source>
        <dbReference type="ARBA" id="ARBA00022679"/>
    </source>
</evidence>
<dbReference type="CDD" id="cd16917">
    <property type="entry name" value="HATPase_UhpB-NarQ-NarX-like"/>
    <property type="match status" value="1"/>
</dbReference>
<evidence type="ECO:0000259" key="23">
    <source>
        <dbReference type="PROSITE" id="PS50109"/>
    </source>
</evidence>
<sequence>MKPQLTSFRTGRWSITLAVLTAIIGITLSFYVRSRIAQSEAAAARLAANTLRQHTEQELNLFVDVLESVRALHALSGEISQAAMDEFIEKGMVHQHEVLGPFGLTQQISPQLRAAIESKQSSGPGAYDVVQAGPDGNWIPALSRTVYYPLTWQSRPNGLKIPIGFDFGSTEANWTVISHIRRTRRTELVPEPIQGATAPAYWVLAPVIPSDAPRFVIGFAVAILHPQEILEKVTALSVHSPQLKLTPSAAPLKGSARFTGNAWAIRLPLEAIGTKWVFECTLPVAAAQQRSTAAVLFGLVVTALMTALLLILAGRTRRIEAEVLTRTEELRIANQQLEQNIRERAQMEEAMNELSAREQRRIGRDLHDSLGQKLTGAVFLSRSLLNHFKHSECEQKTHAKTLNETLKSTVSQVRNMARGLASVTLNEESLEESLEQLADEMSSLYDTSCTVKCAGDLPELTRKTKEQLYFIAREAVNNAARHAKPKHITIRLDDSDSGWTLSIEDDGAGLPDDRPAGEGMGLRIMRHRATRIGAEFSIHSNPGKGTSIKVESKQSPQKTQKPTKT</sequence>
<comment type="cofactor">
    <cofactor evidence="2">
        <name>[4Fe-4S] cluster</name>
        <dbReference type="ChEBI" id="CHEBI:49883"/>
    </cofactor>
</comment>
<evidence type="ECO:0000256" key="13">
    <source>
        <dbReference type="ARBA" id="ARBA00022989"/>
    </source>
</evidence>
<dbReference type="AlphaFoldDB" id="A0A6P1M6X3"/>
<reference evidence="25 26" key="1">
    <citation type="submission" date="2020-01" db="EMBL/GenBank/DDBJ databases">
        <title>Ponticoccus aerotolerans gen. nov., sp. nov., an anaerobic bacterium and proposal of Ponticoccusceae fam. nov., Ponticoccusles ord. nov. and Ponticoccuse classis nov. in the phylum Kiritimatiellaeota.</title>
        <authorList>
            <person name="Zhou L.Y."/>
            <person name="Du Z.J."/>
        </authorList>
    </citation>
    <scope>NUCLEOTIDE SEQUENCE [LARGE SCALE GENOMIC DNA]</scope>
    <source>
        <strain evidence="25 26">S-5007</strain>
    </source>
</reference>
<dbReference type="InterPro" id="IPR011712">
    <property type="entry name" value="Sig_transdc_His_kin_sub3_dim/P"/>
</dbReference>
<feature type="region of interest" description="Disordered" evidence="21">
    <location>
        <begin position="536"/>
        <end position="565"/>
    </location>
</feature>
<dbReference type="InterPro" id="IPR003594">
    <property type="entry name" value="HATPase_dom"/>
</dbReference>
<keyword evidence="11" id="KW-0479">Metal-binding</keyword>
<dbReference type="InterPro" id="IPR042240">
    <property type="entry name" value="CHASE_sf"/>
</dbReference>
<keyword evidence="10 22" id="KW-0812">Transmembrane</keyword>
<dbReference type="GO" id="GO:0000155">
    <property type="term" value="F:phosphorelay sensor kinase activity"/>
    <property type="evidence" value="ECO:0007669"/>
    <property type="project" value="InterPro"/>
</dbReference>
<dbReference type="EC" id="2.7.13.3" evidence="5"/>
<evidence type="ECO:0000256" key="19">
    <source>
        <dbReference type="ARBA" id="ARBA00030800"/>
    </source>
</evidence>
<evidence type="ECO:0000256" key="18">
    <source>
        <dbReference type="ARBA" id="ARBA00024827"/>
    </source>
</evidence>
<keyword evidence="26" id="KW-1185">Reference proteome</keyword>
<evidence type="ECO:0000256" key="17">
    <source>
        <dbReference type="ARBA" id="ARBA00023136"/>
    </source>
</evidence>
<feature type="coiled-coil region" evidence="20">
    <location>
        <begin position="420"/>
        <end position="447"/>
    </location>
</feature>
<keyword evidence="15" id="KW-0902">Two-component regulatory system</keyword>
<feature type="coiled-coil region" evidence="20">
    <location>
        <begin position="330"/>
        <end position="360"/>
    </location>
</feature>
<comment type="subcellular location">
    <subcellularLocation>
        <location evidence="4">Cytoplasm</location>
    </subcellularLocation>
    <subcellularLocation>
        <location evidence="3">Membrane</location>
    </subcellularLocation>
</comment>
<feature type="transmembrane region" description="Helical" evidence="22">
    <location>
        <begin position="12"/>
        <end position="32"/>
    </location>
</feature>
<dbReference type="Proteomes" id="UP000464954">
    <property type="component" value="Chromosome"/>
</dbReference>
<dbReference type="GO" id="GO:0046983">
    <property type="term" value="F:protein dimerization activity"/>
    <property type="evidence" value="ECO:0007669"/>
    <property type="project" value="InterPro"/>
</dbReference>
<feature type="transmembrane region" description="Helical" evidence="22">
    <location>
        <begin position="293"/>
        <end position="313"/>
    </location>
</feature>
<dbReference type="GO" id="GO:0016020">
    <property type="term" value="C:membrane"/>
    <property type="evidence" value="ECO:0007669"/>
    <property type="project" value="UniProtKB-SubCell"/>
</dbReference>
<evidence type="ECO:0000256" key="14">
    <source>
        <dbReference type="ARBA" id="ARBA00023004"/>
    </source>
</evidence>
<dbReference type="SMART" id="SM00387">
    <property type="entry name" value="HATPase_c"/>
    <property type="match status" value="1"/>
</dbReference>
<keyword evidence="8" id="KW-0963">Cytoplasm</keyword>
<organism evidence="25 26">
    <name type="scientific">Tichowtungia aerotolerans</name>
    <dbReference type="NCBI Taxonomy" id="2697043"/>
    <lineage>
        <taxon>Bacteria</taxon>
        <taxon>Pseudomonadati</taxon>
        <taxon>Kiritimatiellota</taxon>
        <taxon>Tichowtungiia</taxon>
        <taxon>Tichowtungiales</taxon>
        <taxon>Tichowtungiaceae</taxon>
        <taxon>Tichowtungia</taxon>
    </lineage>
</organism>
<keyword evidence="12" id="KW-0418">Kinase</keyword>
<evidence type="ECO:0000256" key="22">
    <source>
        <dbReference type="SAM" id="Phobius"/>
    </source>
</evidence>
<evidence type="ECO:0000256" key="5">
    <source>
        <dbReference type="ARBA" id="ARBA00012438"/>
    </source>
</evidence>
<keyword evidence="13 22" id="KW-1133">Transmembrane helix</keyword>
<dbReference type="Pfam" id="PF02518">
    <property type="entry name" value="HATPase_c"/>
    <property type="match status" value="1"/>
</dbReference>
<evidence type="ECO:0000256" key="3">
    <source>
        <dbReference type="ARBA" id="ARBA00004370"/>
    </source>
</evidence>
<dbReference type="PANTHER" id="PTHR24421">
    <property type="entry name" value="NITRATE/NITRITE SENSOR PROTEIN NARX-RELATED"/>
    <property type="match status" value="1"/>
</dbReference>
<accession>A0A6P1M6X3</accession>
<keyword evidence="7" id="KW-0004">4Fe-4S</keyword>
<keyword evidence="16" id="KW-0411">Iron-sulfur</keyword>
<evidence type="ECO:0000256" key="16">
    <source>
        <dbReference type="ARBA" id="ARBA00023014"/>
    </source>
</evidence>
<protein>
    <recommendedName>
        <fullName evidence="6">Oxygen sensor histidine kinase NreB</fullName>
        <ecNumber evidence="5">2.7.13.3</ecNumber>
    </recommendedName>
    <alternativeName>
        <fullName evidence="19">Nitrogen regulation protein B</fullName>
    </alternativeName>
</protein>